<proteinExistence type="predicted"/>
<organism evidence="2 3">
    <name type="scientific">Candidatus Halobonum tyrrellensis G22</name>
    <dbReference type="NCBI Taxonomy" id="1324957"/>
    <lineage>
        <taxon>Archaea</taxon>
        <taxon>Methanobacteriati</taxon>
        <taxon>Methanobacteriota</taxon>
        <taxon>Stenosarchaea group</taxon>
        <taxon>Halobacteria</taxon>
        <taxon>Halobacteriales</taxon>
        <taxon>Haloferacaceae</taxon>
        <taxon>Candidatus Halobonum</taxon>
    </lineage>
</organism>
<dbReference type="Proteomes" id="UP000017840">
    <property type="component" value="Unassembled WGS sequence"/>
</dbReference>
<protein>
    <recommendedName>
        <fullName evidence="1">DUF4166 domain-containing protein</fullName>
    </recommendedName>
</protein>
<gene>
    <name evidence="2" type="ORF">K933_04296</name>
</gene>
<dbReference type="EMBL" id="ASGZ01000012">
    <property type="protein sequence ID" value="ESP89421.1"/>
    <property type="molecule type" value="Genomic_DNA"/>
</dbReference>
<feature type="domain" description="DUF4166" evidence="1">
    <location>
        <begin position="19"/>
        <end position="204"/>
    </location>
</feature>
<comment type="caution">
    <text evidence="2">The sequence shown here is derived from an EMBL/GenBank/DDBJ whole genome shotgun (WGS) entry which is preliminary data.</text>
</comment>
<reference evidence="2 3" key="1">
    <citation type="journal article" date="2013" name="Genome Announc.">
        <title>Draft Genome Sequence of 'Candidatus Halobonum tyrrellensis' Strain G22, Isolated from the Hypersaline Waters of Lake Tyrrell, Australia.</title>
        <authorList>
            <person name="Ugalde J.A."/>
            <person name="Narasingarao P."/>
            <person name="Kuo S."/>
            <person name="Podell S."/>
            <person name="Allen E.E."/>
        </authorList>
    </citation>
    <scope>NUCLEOTIDE SEQUENCE [LARGE SCALE GENOMIC DNA]</scope>
    <source>
        <strain evidence="2 3">G22</strain>
    </source>
</reference>
<keyword evidence="3" id="KW-1185">Reference proteome</keyword>
<evidence type="ECO:0000313" key="3">
    <source>
        <dbReference type="Proteomes" id="UP000017840"/>
    </source>
</evidence>
<dbReference type="InterPro" id="IPR025311">
    <property type="entry name" value="DUF4166"/>
</dbReference>
<evidence type="ECO:0000259" key="1">
    <source>
        <dbReference type="Pfam" id="PF13761"/>
    </source>
</evidence>
<accession>V4GW91</accession>
<dbReference type="eggNOG" id="arCOG11972">
    <property type="taxonomic scope" value="Archaea"/>
</dbReference>
<dbReference type="RefSeq" id="WP_023393449.1">
    <property type="nucleotide sequence ID" value="NZ_ASGZ01000012.1"/>
</dbReference>
<dbReference type="STRING" id="1324957.K933_04296"/>
<dbReference type="OrthoDB" id="258618at2157"/>
<dbReference type="Pfam" id="PF13761">
    <property type="entry name" value="DUF4166"/>
    <property type="match status" value="1"/>
</dbReference>
<name>V4GW91_9EURY</name>
<dbReference type="AlphaFoldDB" id="V4GW91"/>
<evidence type="ECO:0000313" key="2">
    <source>
        <dbReference type="EMBL" id="ESP89421.1"/>
    </source>
</evidence>
<sequence length="230" mass="25191">MATVTGLFERALGDDWDDLHPAIRERYGLTAGDGRTAVGRGVMDRVDRNPLALPALWLGTLDDFLFPEAGTHVPFTVAAEAFVDDAGREALFLRRRFDTDPPREFVDTLRWNPERGCLADYFGHHGAVVADVHLGVEGDALALRVGDQWLRAGDRFLPLPGLLSARGTLRDRYDDDADEFRVEAEITTPILAPVGPVFGYRGRFENEFRATGDDRVGSSLGGVPLPGTDG</sequence>